<keyword evidence="4" id="KW-0378">Hydrolase</keyword>
<reference evidence="4 5" key="1">
    <citation type="submission" date="2024-10" db="EMBL/GenBank/DDBJ databases">
        <title>The Natural Products Discovery Center: Release of the First 8490 Sequenced Strains for Exploring Actinobacteria Biosynthetic Diversity.</title>
        <authorList>
            <person name="Kalkreuter E."/>
            <person name="Kautsar S.A."/>
            <person name="Yang D."/>
            <person name="Bader C.D."/>
            <person name="Teijaro C.N."/>
            <person name="Fluegel L."/>
            <person name="Davis C.M."/>
            <person name="Simpson J.R."/>
            <person name="Lauterbach L."/>
            <person name="Steele A.D."/>
            <person name="Gui C."/>
            <person name="Meng S."/>
            <person name="Li G."/>
            <person name="Viehrig K."/>
            <person name="Ye F."/>
            <person name="Su P."/>
            <person name="Kiefer A.F."/>
            <person name="Nichols A."/>
            <person name="Cepeda A.J."/>
            <person name="Yan W."/>
            <person name="Fan B."/>
            <person name="Jiang Y."/>
            <person name="Adhikari A."/>
            <person name="Zheng C.-J."/>
            <person name="Schuster L."/>
            <person name="Cowan T.M."/>
            <person name="Smanski M.J."/>
            <person name="Chevrette M.G."/>
            <person name="De Carvalho L.P.S."/>
            <person name="Shen B."/>
        </authorList>
    </citation>
    <scope>NUCLEOTIDE SEQUENCE [LARGE SCALE GENOMIC DNA]</scope>
    <source>
        <strain evidence="4 5">NPDC002173</strain>
    </source>
</reference>
<evidence type="ECO:0000256" key="1">
    <source>
        <dbReference type="SAM" id="MobiDB-lite"/>
    </source>
</evidence>
<feature type="domain" description="SGNH hydrolase-type esterase" evidence="3">
    <location>
        <begin position="218"/>
        <end position="402"/>
    </location>
</feature>
<keyword evidence="5" id="KW-1185">Reference proteome</keyword>
<feature type="chain" id="PRO_5045262386" evidence="2">
    <location>
        <begin position="31"/>
        <end position="414"/>
    </location>
</feature>
<accession>A0ABW6SRA7</accession>
<dbReference type="CDD" id="cd01830">
    <property type="entry name" value="XynE_like"/>
    <property type="match status" value="1"/>
</dbReference>
<dbReference type="SUPFAM" id="SSF52266">
    <property type="entry name" value="SGNH hydrolase"/>
    <property type="match status" value="1"/>
</dbReference>
<protein>
    <submittedName>
        <fullName evidence="4">SGNH/GDSL hydrolase family protein</fullName>
    </submittedName>
</protein>
<dbReference type="PANTHER" id="PTHR43784:SF2">
    <property type="entry name" value="GDSL-LIKE LIPASE_ACYLHYDROLASE, PUTATIVE (AFU_ORTHOLOGUE AFUA_2G00820)-RELATED"/>
    <property type="match status" value="1"/>
</dbReference>
<evidence type="ECO:0000256" key="2">
    <source>
        <dbReference type="SAM" id="SignalP"/>
    </source>
</evidence>
<dbReference type="GO" id="GO:0016787">
    <property type="term" value="F:hydrolase activity"/>
    <property type="evidence" value="ECO:0007669"/>
    <property type="project" value="UniProtKB-KW"/>
</dbReference>
<sequence length="414" mass="44941">MRRPVHRLAMAAAVMTAVTAGVLPASPAGAESRPQSPAGAESRQLVGTWSTASDRLTPTDRLAVTIGGQTVRMVARISIGGSGLRVRLSNVFGRKPVTFKNVHLGLQAYGAELVTKSNRPLTFARRKWITVQPGQAIWSDPLEEKISGRQDVVVSAYIPTAVEEVTGHDRAYATTYLSTPGDHAAEETAESFTGTSTQWYFLDRVAVTTGGGAGSVVALGDSITDGTGQGSDANRRWTDYLYQRFGRVPAAKRMGVLNVGIAGNRVLQPGVGPSALSRFKRDVLSQPGVRTIVVLEGINDISRGEYTSAKPLIDAYKKMIKLAHAKKLRILGGTLTPFYGYSTWTEEREEIRQQVNVWIRTNKAFDAVIDFDKAVRDPGFPAQLAAPYDHGDHIHLSDAGRRRLAYTVRLSQLV</sequence>
<dbReference type="Pfam" id="PF13472">
    <property type="entry name" value="Lipase_GDSL_2"/>
    <property type="match status" value="1"/>
</dbReference>
<dbReference type="RefSeq" id="WP_387412513.1">
    <property type="nucleotide sequence ID" value="NZ_JBIASD010000011.1"/>
</dbReference>
<dbReference type="EMBL" id="JBIASD010000011">
    <property type="protein sequence ID" value="MFF3667519.1"/>
    <property type="molecule type" value="Genomic_DNA"/>
</dbReference>
<comment type="caution">
    <text evidence="4">The sequence shown here is derived from an EMBL/GenBank/DDBJ whole genome shotgun (WGS) entry which is preliminary data.</text>
</comment>
<name>A0ABW6SRA7_9ACTN</name>
<evidence type="ECO:0000313" key="4">
    <source>
        <dbReference type="EMBL" id="MFF3667519.1"/>
    </source>
</evidence>
<dbReference type="Gene3D" id="3.40.50.1110">
    <property type="entry name" value="SGNH hydrolase"/>
    <property type="match status" value="1"/>
</dbReference>
<feature type="signal peptide" evidence="2">
    <location>
        <begin position="1"/>
        <end position="30"/>
    </location>
</feature>
<dbReference type="InterPro" id="IPR036514">
    <property type="entry name" value="SGNH_hydro_sf"/>
</dbReference>
<dbReference type="PANTHER" id="PTHR43784">
    <property type="entry name" value="GDSL-LIKE LIPASE/ACYLHYDROLASE, PUTATIVE (AFU_ORTHOLOGUE AFUA_2G00820)-RELATED"/>
    <property type="match status" value="1"/>
</dbReference>
<dbReference type="Proteomes" id="UP001602013">
    <property type="component" value="Unassembled WGS sequence"/>
</dbReference>
<dbReference type="InterPro" id="IPR013830">
    <property type="entry name" value="SGNH_hydro"/>
</dbReference>
<dbReference type="InterPro" id="IPR053140">
    <property type="entry name" value="GDSL_Rv0518-like"/>
</dbReference>
<evidence type="ECO:0000259" key="3">
    <source>
        <dbReference type="Pfam" id="PF13472"/>
    </source>
</evidence>
<keyword evidence="2" id="KW-0732">Signal</keyword>
<organism evidence="4 5">
    <name type="scientific">Microtetraspora malaysiensis</name>
    <dbReference type="NCBI Taxonomy" id="161358"/>
    <lineage>
        <taxon>Bacteria</taxon>
        <taxon>Bacillati</taxon>
        <taxon>Actinomycetota</taxon>
        <taxon>Actinomycetes</taxon>
        <taxon>Streptosporangiales</taxon>
        <taxon>Streptosporangiaceae</taxon>
        <taxon>Microtetraspora</taxon>
    </lineage>
</organism>
<feature type="region of interest" description="Disordered" evidence="1">
    <location>
        <begin position="26"/>
        <end position="47"/>
    </location>
</feature>
<proteinExistence type="predicted"/>
<evidence type="ECO:0000313" key="5">
    <source>
        <dbReference type="Proteomes" id="UP001602013"/>
    </source>
</evidence>
<gene>
    <name evidence="4" type="ORF">ACFYXI_18135</name>
</gene>